<dbReference type="InterPro" id="IPR004637">
    <property type="entry name" value="Dat"/>
</dbReference>
<sequence>MKNDMKVFDNLESEVRSYVRSFPTIFTKTKGYKMWDHEGKEYIDFFSGAGALNYGHNDEKMKQKLIDYIMSDHITHSLDMASDAKATFLNTFHETILKPRNMDYKMMFPGPTGTNTVESALKLARKATGRTDIISFTNGFHGMTIGALSVTGNSMKRKGAGIPLQNVVTMPYDNYVDDQDAIDYIDRFLEDNGSGVAIPAAMILETVQGEGGINAASFEWMRKIEALCKRWGIILIVDEVQAGVGRTGSFFSFEPAGIKPDIICMSKSLSGYGLPFAMTLVRPEIDQFQPGEHNGTFRGNNHAFVTATAALDYWKDSKLEENIKDKAEKTHAFLERLVKEYPELKGEVRGRGLMVGVACDVEGLSNEIAAKAFEHGLIMETAGPNDEVFKLFPALTIDDEGLEKGLNIIEKSIQDVLEKKPELA</sequence>
<comment type="function">
    <text evidence="2 12">Catalyzes reversively the conversion of L-aspartate beta-semialdehyde (ASA) to L-2,4-diaminobutyrate (DABA) by transamination with L-glutamate.</text>
</comment>
<evidence type="ECO:0000313" key="14">
    <source>
        <dbReference type="Proteomes" id="UP000242949"/>
    </source>
</evidence>
<keyword evidence="8 12" id="KW-0808">Transferase</keyword>
<evidence type="ECO:0000256" key="3">
    <source>
        <dbReference type="ARBA" id="ARBA00004946"/>
    </source>
</evidence>
<evidence type="ECO:0000256" key="5">
    <source>
        <dbReference type="ARBA" id="ARBA00013155"/>
    </source>
</evidence>
<evidence type="ECO:0000256" key="9">
    <source>
        <dbReference type="ARBA" id="ARBA00022898"/>
    </source>
</evidence>
<dbReference type="NCBIfam" id="TIGR00709">
    <property type="entry name" value="dat"/>
    <property type="match status" value="1"/>
</dbReference>
<dbReference type="GO" id="GO:0030170">
    <property type="term" value="F:pyridoxal phosphate binding"/>
    <property type="evidence" value="ECO:0007669"/>
    <property type="project" value="InterPro"/>
</dbReference>
<evidence type="ECO:0000256" key="6">
    <source>
        <dbReference type="ARBA" id="ARBA00014798"/>
    </source>
</evidence>
<dbReference type="STRING" id="1612202.SAMN05421734_10587"/>
<dbReference type="InterPro" id="IPR015421">
    <property type="entry name" value="PyrdxlP-dep_Trfase_major"/>
</dbReference>
<dbReference type="CDD" id="cd00610">
    <property type="entry name" value="OAT_like"/>
    <property type="match status" value="1"/>
</dbReference>
<dbReference type="Gene3D" id="3.40.640.10">
    <property type="entry name" value="Type I PLP-dependent aspartate aminotransferase-like (Major domain)"/>
    <property type="match status" value="1"/>
</dbReference>
<dbReference type="Gene3D" id="3.90.1150.10">
    <property type="entry name" value="Aspartate Aminotransferase, domain 1"/>
    <property type="match status" value="1"/>
</dbReference>
<evidence type="ECO:0000256" key="11">
    <source>
        <dbReference type="RuleBase" id="RU003560"/>
    </source>
</evidence>
<dbReference type="UniPathway" id="UPA00067">
    <property type="reaction ID" value="UER00121"/>
</dbReference>
<dbReference type="RefSeq" id="WP_090795463.1">
    <property type="nucleotide sequence ID" value="NZ_FMYI01000005.1"/>
</dbReference>
<dbReference type="InterPro" id="IPR015422">
    <property type="entry name" value="PyrdxlP-dep_Trfase_small"/>
</dbReference>
<dbReference type="InterPro" id="IPR049704">
    <property type="entry name" value="Aminotrans_3_PPA_site"/>
</dbReference>
<dbReference type="Pfam" id="PF00202">
    <property type="entry name" value="Aminotran_3"/>
    <property type="match status" value="1"/>
</dbReference>
<dbReference type="PANTHER" id="PTHR43552:SF2">
    <property type="entry name" value="DIAMINOBUTYRATE--2-OXOGLUTARATE TRANSAMINASE"/>
    <property type="match status" value="1"/>
</dbReference>
<dbReference type="GO" id="GO:0019491">
    <property type="term" value="P:ectoine biosynthetic process"/>
    <property type="evidence" value="ECO:0007669"/>
    <property type="project" value="UniProtKB-UniPathway"/>
</dbReference>
<dbReference type="PIRSF" id="PIRSF000521">
    <property type="entry name" value="Transaminase_4ab_Lys_Orn"/>
    <property type="match status" value="1"/>
</dbReference>
<comment type="pathway">
    <text evidence="3 12">Amine and polyamine biosynthesis; ectoine biosynthesis; L-ectoine from L-aspartate 4-semialdehyde: step 1/3.</text>
</comment>
<dbReference type="PROSITE" id="PS00600">
    <property type="entry name" value="AA_TRANSFER_CLASS_3"/>
    <property type="match status" value="1"/>
</dbReference>
<comment type="similarity">
    <text evidence="4 11">Belongs to the class-III pyridoxal-phosphate-dependent aminotransferase family.</text>
</comment>
<proteinExistence type="inferred from homology"/>
<dbReference type="NCBIfam" id="NF006733">
    <property type="entry name" value="PRK09264.1"/>
    <property type="match status" value="1"/>
</dbReference>
<dbReference type="PANTHER" id="PTHR43552">
    <property type="entry name" value="DIAMINOBUTYRATE--2-OXOGLUTARATE AMINOTRANSFERASE"/>
    <property type="match status" value="1"/>
</dbReference>
<evidence type="ECO:0000256" key="10">
    <source>
        <dbReference type="ARBA" id="ARBA00049111"/>
    </source>
</evidence>
<dbReference type="FunFam" id="3.40.640.10:FF:000004">
    <property type="entry name" value="Acetylornithine aminotransferase"/>
    <property type="match status" value="1"/>
</dbReference>
<accession>A0A1G6JM38</accession>
<dbReference type="InterPro" id="IPR005814">
    <property type="entry name" value="Aminotrans_3"/>
</dbReference>
<dbReference type="InterPro" id="IPR012773">
    <property type="entry name" value="Ectoine_EctB"/>
</dbReference>
<dbReference type="AlphaFoldDB" id="A0A1G6JM38"/>
<keyword evidence="9 11" id="KW-0663">Pyridoxal phosphate</keyword>
<evidence type="ECO:0000256" key="12">
    <source>
        <dbReference type="RuleBase" id="RU365034"/>
    </source>
</evidence>
<name>A0A1G6JM38_9BACI</name>
<evidence type="ECO:0000313" key="13">
    <source>
        <dbReference type="EMBL" id="SDC19784.1"/>
    </source>
</evidence>
<organism evidence="13 14">
    <name type="scientific">Pelagirhabdus alkalitolerans</name>
    <dbReference type="NCBI Taxonomy" id="1612202"/>
    <lineage>
        <taxon>Bacteria</taxon>
        <taxon>Bacillati</taxon>
        <taxon>Bacillota</taxon>
        <taxon>Bacilli</taxon>
        <taxon>Bacillales</taxon>
        <taxon>Bacillaceae</taxon>
        <taxon>Pelagirhabdus</taxon>
    </lineage>
</organism>
<dbReference type="EC" id="2.6.1.76" evidence="5 12"/>
<dbReference type="GO" id="GO:0045303">
    <property type="term" value="F:diaminobutyrate-2-oxoglutarate transaminase activity"/>
    <property type="evidence" value="ECO:0007669"/>
    <property type="project" value="UniProtKB-EC"/>
</dbReference>
<evidence type="ECO:0000256" key="2">
    <source>
        <dbReference type="ARBA" id="ARBA00002189"/>
    </source>
</evidence>
<evidence type="ECO:0000256" key="1">
    <source>
        <dbReference type="ARBA" id="ARBA00001933"/>
    </source>
</evidence>
<protein>
    <recommendedName>
        <fullName evidence="6 12">Diaminobutyrate--2-oxoglutarate transaminase</fullName>
        <ecNumber evidence="5 12">2.6.1.76</ecNumber>
    </recommendedName>
    <alternativeName>
        <fullName evidence="12">DABA aminotransferase</fullName>
    </alternativeName>
</protein>
<dbReference type="NCBIfam" id="TIGR02407">
    <property type="entry name" value="ectoine_ectB"/>
    <property type="match status" value="1"/>
</dbReference>
<keyword evidence="7 12" id="KW-0032">Aminotransferase</keyword>
<comment type="cofactor">
    <cofactor evidence="1 12">
        <name>pyridoxal 5'-phosphate</name>
        <dbReference type="ChEBI" id="CHEBI:597326"/>
    </cofactor>
</comment>
<dbReference type="InterPro" id="IPR015424">
    <property type="entry name" value="PyrdxlP-dep_Trfase"/>
</dbReference>
<dbReference type="EMBL" id="FMYI01000005">
    <property type="protein sequence ID" value="SDC19784.1"/>
    <property type="molecule type" value="Genomic_DNA"/>
</dbReference>
<evidence type="ECO:0000256" key="4">
    <source>
        <dbReference type="ARBA" id="ARBA00008954"/>
    </source>
</evidence>
<gene>
    <name evidence="13" type="ORF">SAMN05421734_10587</name>
</gene>
<dbReference type="Proteomes" id="UP000242949">
    <property type="component" value="Unassembled WGS sequence"/>
</dbReference>
<dbReference type="OrthoDB" id="9807885at2"/>
<dbReference type="SUPFAM" id="SSF53383">
    <property type="entry name" value="PLP-dependent transferases"/>
    <property type="match status" value="1"/>
</dbReference>
<keyword evidence="14" id="KW-1185">Reference proteome</keyword>
<evidence type="ECO:0000256" key="8">
    <source>
        <dbReference type="ARBA" id="ARBA00022679"/>
    </source>
</evidence>
<reference evidence="14" key="1">
    <citation type="submission" date="2016-09" db="EMBL/GenBank/DDBJ databases">
        <authorList>
            <person name="Varghese N."/>
            <person name="Submissions S."/>
        </authorList>
    </citation>
    <scope>NUCLEOTIDE SEQUENCE [LARGE SCALE GENOMIC DNA]</scope>
    <source>
        <strain evidence="14">S5</strain>
    </source>
</reference>
<comment type="catalytic activity">
    <reaction evidence="10 12">
        <text>L-2,4-diaminobutanoate + 2-oxoglutarate = L-aspartate 4-semialdehyde + L-glutamate</text>
        <dbReference type="Rhea" id="RHEA:11160"/>
        <dbReference type="ChEBI" id="CHEBI:16810"/>
        <dbReference type="ChEBI" id="CHEBI:29985"/>
        <dbReference type="ChEBI" id="CHEBI:58761"/>
        <dbReference type="ChEBI" id="CHEBI:537519"/>
        <dbReference type="EC" id="2.6.1.76"/>
    </reaction>
</comment>
<dbReference type="GO" id="GO:0047307">
    <property type="term" value="F:diaminobutyrate-pyruvate transaminase activity"/>
    <property type="evidence" value="ECO:0007669"/>
    <property type="project" value="InterPro"/>
</dbReference>
<evidence type="ECO:0000256" key="7">
    <source>
        <dbReference type="ARBA" id="ARBA00022576"/>
    </source>
</evidence>